<keyword evidence="2" id="KW-0472">Membrane</keyword>
<dbReference type="GeneID" id="136816264"/>
<feature type="transmembrane region" description="Helical" evidence="2">
    <location>
        <begin position="772"/>
        <end position="792"/>
    </location>
</feature>
<dbReference type="EnsemblMetazoa" id="CLYHEMT013281.1">
    <property type="protein sequence ID" value="CLYHEMP013281.1"/>
    <property type="gene ID" value="CLYHEMG013281"/>
</dbReference>
<name>A0A7M5WUW5_9CNID</name>
<protein>
    <submittedName>
        <fullName evidence="4">Uncharacterized protein</fullName>
    </submittedName>
</protein>
<evidence type="ECO:0000256" key="3">
    <source>
        <dbReference type="SAM" id="SignalP"/>
    </source>
</evidence>
<feature type="transmembrane region" description="Helical" evidence="2">
    <location>
        <begin position="1196"/>
        <end position="1221"/>
    </location>
</feature>
<feature type="region of interest" description="Disordered" evidence="1">
    <location>
        <begin position="1235"/>
        <end position="1270"/>
    </location>
</feature>
<feature type="transmembrane region" description="Helical" evidence="2">
    <location>
        <begin position="688"/>
        <end position="708"/>
    </location>
</feature>
<dbReference type="SUPFAM" id="SSF51126">
    <property type="entry name" value="Pectin lyase-like"/>
    <property type="match status" value="1"/>
</dbReference>
<feature type="transmembrane region" description="Helical" evidence="2">
    <location>
        <begin position="853"/>
        <end position="873"/>
    </location>
</feature>
<feature type="region of interest" description="Disordered" evidence="1">
    <location>
        <begin position="1315"/>
        <end position="1334"/>
    </location>
</feature>
<feature type="transmembrane region" description="Helical" evidence="2">
    <location>
        <begin position="1128"/>
        <end position="1145"/>
    </location>
</feature>
<organism evidence="4 5">
    <name type="scientific">Clytia hemisphaerica</name>
    <dbReference type="NCBI Taxonomy" id="252671"/>
    <lineage>
        <taxon>Eukaryota</taxon>
        <taxon>Metazoa</taxon>
        <taxon>Cnidaria</taxon>
        <taxon>Hydrozoa</taxon>
        <taxon>Hydroidolina</taxon>
        <taxon>Leptothecata</taxon>
        <taxon>Obeliida</taxon>
        <taxon>Clytiidae</taxon>
        <taxon>Clytia</taxon>
    </lineage>
</organism>
<dbReference type="PANTHER" id="PTHR11319">
    <property type="entry name" value="G PROTEIN-COUPLED RECEPTOR-RELATED"/>
    <property type="match status" value="1"/>
</dbReference>
<proteinExistence type="predicted"/>
<evidence type="ECO:0000313" key="5">
    <source>
        <dbReference type="Proteomes" id="UP000594262"/>
    </source>
</evidence>
<keyword evidence="2" id="KW-0812">Transmembrane</keyword>
<keyword evidence="2" id="KW-1133">Transmembrane helix</keyword>
<feature type="transmembrane region" description="Helical" evidence="2">
    <location>
        <begin position="1157"/>
        <end position="1176"/>
    </location>
</feature>
<keyword evidence="5" id="KW-1185">Reference proteome</keyword>
<dbReference type="PANTHER" id="PTHR11319:SF35">
    <property type="entry name" value="OUTER MEMBRANE PROTEIN PMPC-RELATED"/>
    <property type="match status" value="1"/>
</dbReference>
<feature type="transmembrane region" description="Helical" evidence="2">
    <location>
        <begin position="968"/>
        <end position="988"/>
    </location>
</feature>
<dbReference type="Proteomes" id="UP000594262">
    <property type="component" value="Unplaced"/>
</dbReference>
<dbReference type="InterPro" id="IPR011050">
    <property type="entry name" value="Pectin_lyase_fold/virulence"/>
</dbReference>
<feature type="signal peptide" evidence="3">
    <location>
        <begin position="1"/>
        <end position="17"/>
    </location>
</feature>
<feature type="region of interest" description="Disordered" evidence="1">
    <location>
        <begin position="886"/>
        <end position="912"/>
    </location>
</feature>
<sequence>MITLLTIISAVLTVASGREIYFSKSKQSRDVLDCGNIKTPCRTLAHALRIAKNKDTITFLCNQEKNACKFRLRRRIDIFNKDLIIKSSGDNPQTPIFYFETGEVFQLRGGRVKLTFSNITIHLRRSVGNILNGESRVVFKQCSILVKKRRYSLGIPSSLKFIRVNGNAVLKLYLIDSTVVHLKFDRLRILNLMLADDLGRSVDVYIFNSNINGNIVATFKTSGTGRIHVSGTKFNYTTLSIEGTDQATKTWSSIKIIDSEINNGLLNQQLLLKNLKDVRMQNVTLKGSENVNSLRAQSTSSLIISGFKVLTRMAHISNIDHLVIQKASFTRSNLIIQECKTVMLATSDLKDTDVLIQKIQFLQSNDDTYENSELKVLHSRMVIINSGKYTTSYDQLISFTQSTGVIRNAIISHRPLRVLNSKLTIMSSRFSNNTAIEGKGGGAILSQNSTLVINDTVFHNCSAKYFGGCYYSTDKGSTLQINRVKFESYINEIANPSLFGSSIYSTTTVDLNDVDFLLHNITRSPIVFIKEHQETLACDQKISSLGDFKLQCPSDQTVHQEIHFNERNDLCDTNNFDFLTISCVPCNPGFINPLKATSTNRKKDVTFINNKCTSCANETYVETYRNQTGYEVNCPLVVNIVPAAATPSHKCANNHTMIYDPQCPYGFHFSIFSNECLHHRLFNTYHAFIFWCCLMVIGSLYAVILMYIKEIVVMLRIKHVFLQLKIVFEYCCCCCGCSDEDDGFRLQESPDIIDDEFDLVILKPDQVQIMPLRFTMGTTLGIIKILFFFYQVESLIRVPCPFKEDVEITVLSIIRDSISTIMSLRLQYFVKGLHLIPEKNFTENGKEIIKATFGLWLLIPVLLILIGALMGYINKKCQPRDRYQISEGSMSREDSVVSDDEETVEDNNNKLPQNEISKDIPQTIREGEILEIPIPKLKVQPMKRRFDRIDGKVPIYVEKPLAFRVKCFLLLLLTLVYLPIATLILKSIDCTENTKGLNVLTTQQDIQCYQGVQIFAMILIALWVIPFPLAVYFASIMQYTCKINPRELFISLLCPPSLIFFYARGKLSKYRRTINKEDAMMAKHLLMTLYESFRLQKRDRRFDVMWDVSYLARKLVLMVLIVFSPNGIRLYLVAAFLVFCILLQIKIKPFSRDLTNRLEFLSLVTLCFLTVANIFWEKQNTCVDQTMLSIFQVFFVYAEYSIICAPFLIAIFSVPLAYLLAFICMFRDRHSEEGGEERQSLRSAPSDEKDWQYPNEEEKADGNGAVEKSRKTSTVSATGLVFNEDGHWVGTQETGLERSGENLIISPRREARLSDDEALLGNEGNGSGLDDEKDTLIFNDIGHSTV</sequence>
<feature type="compositionally biased region" description="Basic and acidic residues" evidence="1">
    <location>
        <begin position="1235"/>
        <end position="1261"/>
    </location>
</feature>
<evidence type="ECO:0000256" key="1">
    <source>
        <dbReference type="SAM" id="MobiDB-lite"/>
    </source>
</evidence>
<reference evidence="4" key="1">
    <citation type="submission" date="2021-01" db="UniProtKB">
        <authorList>
            <consortium name="EnsemblMetazoa"/>
        </authorList>
    </citation>
    <scope>IDENTIFICATION</scope>
</reference>
<keyword evidence="3" id="KW-0732">Signal</keyword>
<dbReference type="RefSeq" id="XP_066928693.1">
    <property type="nucleotide sequence ID" value="XM_067072592.1"/>
</dbReference>
<evidence type="ECO:0000313" key="4">
    <source>
        <dbReference type="EnsemblMetazoa" id="CLYHEMP013281.1"/>
    </source>
</evidence>
<feature type="compositionally biased region" description="Acidic residues" evidence="1">
    <location>
        <begin position="896"/>
        <end position="905"/>
    </location>
</feature>
<feature type="chain" id="PRO_5029545644" evidence="3">
    <location>
        <begin position="18"/>
        <end position="1346"/>
    </location>
</feature>
<feature type="compositionally biased region" description="Basic and acidic residues" evidence="1">
    <location>
        <begin position="886"/>
        <end position="895"/>
    </location>
</feature>
<feature type="transmembrane region" description="Helical" evidence="2">
    <location>
        <begin position="1014"/>
        <end position="1034"/>
    </location>
</feature>
<evidence type="ECO:0000256" key="2">
    <source>
        <dbReference type="SAM" id="Phobius"/>
    </source>
</evidence>
<accession>A0A7M5WUW5</accession>